<accession>A0A840R6Y8</accession>
<keyword evidence="3 7" id="KW-0032">Aminotransferase</keyword>
<dbReference type="InterPro" id="IPR015422">
    <property type="entry name" value="PyrdxlP-dep_Trfase_small"/>
</dbReference>
<dbReference type="InterPro" id="IPR015421">
    <property type="entry name" value="PyrdxlP-dep_Trfase_major"/>
</dbReference>
<organism evidence="7 8">
    <name type="scientific">Zhongshania antarctica</name>
    <dbReference type="NCBI Taxonomy" id="641702"/>
    <lineage>
        <taxon>Bacteria</taxon>
        <taxon>Pseudomonadati</taxon>
        <taxon>Pseudomonadota</taxon>
        <taxon>Gammaproteobacteria</taxon>
        <taxon>Cellvibrionales</taxon>
        <taxon>Spongiibacteraceae</taxon>
        <taxon>Zhongshania</taxon>
    </lineage>
</organism>
<evidence type="ECO:0000256" key="1">
    <source>
        <dbReference type="ARBA" id="ARBA00001933"/>
    </source>
</evidence>
<evidence type="ECO:0000256" key="3">
    <source>
        <dbReference type="ARBA" id="ARBA00022576"/>
    </source>
</evidence>
<dbReference type="AlphaFoldDB" id="A0A840R6Y8"/>
<dbReference type="GO" id="GO:0030170">
    <property type="term" value="F:pyridoxal phosphate binding"/>
    <property type="evidence" value="ECO:0007669"/>
    <property type="project" value="InterPro"/>
</dbReference>
<dbReference type="NCBIfam" id="NF006569">
    <property type="entry name" value="PRK09082.1"/>
    <property type="match status" value="1"/>
</dbReference>
<sequence>MKSKLPDVGTTIFSVMSAMASECDAINLSQGFPDFTPNEYLLDRLSHHAHNGKNQYAPMNGIPELRHAIATLTQECYGRAIDPDTEVTLASGATEALFVAIQAVVNPCDEVILLDPAYDSYAPAVTLAGGICKHISLMPPSYQPDWQQIAAAVSPKTRLIIVNSPHNPTATVFSDNDWQALANLAEQHNLLVISDEVYEHIVFDQARISAHRYPALYDRTFIVSSFGKTFHATGWKLGYCIAPPALSAEFRKIHQFVTFTSFTPAQYAVTDMLNEYSDEVHGLGGFYRSKRDCFINAMQASRFNMLPSAGTYFALADYSAISDKNDVDFCEELTRQHGVAAIPLSVFYKTPPNSRIIRFCFAKREQTLLDAAAKLCAL</sequence>
<dbReference type="RefSeq" id="WP_184463430.1">
    <property type="nucleotide sequence ID" value="NZ_JACHHW010000006.1"/>
</dbReference>
<keyword evidence="4 7" id="KW-0808">Transferase</keyword>
<gene>
    <name evidence="7" type="ORF">HNQ57_002522</name>
</gene>
<dbReference type="EC" id="2.6.1.-" evidence="7"/>
<reference evidence="7 8" key="1">
    <citation type="submission" date="2020-08" db="EMBL/GenBank/DDBJ databases">
        <title>Genomic Encyclopedia of Type Strains, Phase IV (KMG-IV): sequencing the most valuable type-strain genomes for metagenomic binning, comparative biology and taxonomic classification.</title>
        <authorList>
            <person name="Goeker M."/>
        </authorList>
    </citation>
    <scope>NUCLEOTIDE SEQUENCE [LARGE SCALE GENOMIC DNA]</scope>
    <source>
        <strain evidence="7 8">DSM 25701</strain>
    </source>
</reference>
<dbReference type="EMBL" id="JACHHW010000006">
    <property type="protein sequence ID" value="MBB5188243.1"/>
    <property type="molecule type" value="Genomic_DNA"/>
</dbReference>
<comment type="similarity">
    <text evidence="2">Belongs to the class-I pyridoxal-phosphate-dependent aminotransferase family.</text>
</comment>
<protein>
    <submittedName>
        <fullName evidence="7">Methionine aminotransferase</fullName>
        <ecNumber evidence="7">2.6.1.-</ecNumber>
    </submittedName>
</protein>
<evidence type="ECO:0000313" key="8">
    <source>
        <dbReference type="Proteomes" id="UP000536640"/>
    </source>
</evidence>
<dbReference type="GO" id="GO:0005737">
    <property type="term" value="C:cytoplasm"/>
    <property type="evidence" value="ECO:0007669"/>
    <property type="project" value="TreeGrafter"/>
</dbReference>
<keyword evidence="5" id="KW-0663">Pyridoxal phosphate</keyword>
<dbReference type="PANTHER" id="PTHR43807:SF20">
    <property type="entry name" value="FI04487P"/>
    <property type="match status" value="1"/>
</dbReference>
<evidence type="ECO:0000259" key="6">
    <source>
        <dbReference type="Pfam" id="PF00155"/>
    </source>
</evidence>
<name>A0A840R6Y8_9GAMM</name>
<dbReference type="InterPro" id="IPR004839">
    <property type="entry name" value="Aminotransferase_I/II_large"/>
</dbReference>
<comment type="caution">
    <text evidence="7">The sequence shown here is derived from an EMBL/GenBank/DDBJ whole genome shotgun (WGS) entry which is preliminary data.</text>
</comment>
<dbReference type="Gene3D" id="3.90.1150.10">
    <property type="entry name" value="Aspartate Aminotransferase, domain 1"/>
    <property type="match status" value="1"/>
</dbReference>
<dbReference type="Proteomes" id="UP000536640">
    <property type="component" value="Unassembled WGS sequence"/>
</dbReference>
<dbReference type="Gene3D" id="3.40.640.10">
    <property type="entry name" value="Type I PLP-dependent aspartate aminotransferase-like (Major domain)"/>
    <property type="match status" value="1"/>
</dbReference>
<evidence type="ECO:0000256" key="5">
    <source>
        <dbReference type="ARBA" id="ARBA00022898"/>
    </source>
</evidence>
<evidence type="ECO:0000313" key="7">
    <source>
        <dbReference type="EMBL" id="MBB5188243.1"/>
    </source>
</evidence>
<dbReference type="GO" id="GO:0016212">
    <property type="term" value="F:kynurenine-oxoglutarate transaminase activity"/>
    <property type="evidence" value="ECO:0007669"/>
    <property type="project" value="TreeGrafter"/>
</dbReference>
<dbReference type="Pfam" id="PF00155">
    <property type="entry name" value="Aminotran_1_2"/>
    <property type="match status" value="1"/>
</dbReference>
<comment type="cofactor">
    <cofactor evidence="1">
        <name>pyridoxal 5'-phosphate</name>
        <dbReference type="ChEBI" id="CHEBI:597326"/>
    </cofactor>
</comment>
<dbReference type="FunFam" id="3.40.640.10:FF:000033">
    <property type="entry name" value="Aspartate aminotransferase"/>
    <property type="match status" value="1"/>
</dbReference>
<dbReference type="InterPro" id="IPR015424">
    <property type="entry name" value="PyrdxlP-dep_Trfase"/>
</dbReference>
<evidence type="ECO:0000256" key="2">
    <source>
        <dbReference type="ARBA" id="ARBA00007441"/>
    </source>
</evidence>
<keyword evidence="8" id="KW-1185">Reference proteome</keyword>
<dbReference type="CDD" id="cd00609">
    <property type="entry name" value="AAT_like"/>
    <property type="match status" value="1"/>
</dbReference>
<feature type="domain" description="Aminotransferase class I/classII large" evidence="6">
    <location>
        <begin position="25"/>
        <end position="373"/>
    </location>
</feature>
<dbReference type="InterPro" id="IPR051326">
    <property type="entry name" value="Kynurenine-oxoglutarate_AT"/>
</dbReference>
<proteinExistence type="inferred from homology"/>
<dbReference type="PANTHER" id="PTHR43807">
    <property type="entry name" value="FI04487P"/>
    <property type="match status" value="1"/>
</dbReference>
<dbReference type="SUPFAM" id="SSF53383">
    <property type="entry name" value="PLP-dependent transferases"/>
    <property type="match status" value="1"/>
</dbReference>
<evidence type="ECO:0000256" key="4">
    <source>
        <dbReference type="ARBA" id="ARBA00022679"/>
    </source>
</evidence>